<keyword evidence="1" id="KW-0472">Membrane</keyword>
<keyword evidence="1" id="KW-1133">Transmembrane helix</keyword>
<gene>
    <name evidence="2" type="ORF">IC620_16220</name>
</gene>
<dbReference type="EMBL" id="JACXAH010000043">
    <property type="protein sequence ID" value="MBD1373891.1"/>
    <property type="molecule type" value="Genomic_DNA"/>
</dbReference>
<name>A0A926RYW5_9BACL</name>
<evidence type="ECO:0000256" key="1">
    <source>
        <dbReference type="SAM" id="Phobius"/>
    </source>
</evidence>
<evidence type="ECO:0000313" key="2">
    <source>
        <dbReference type="EMBL" id="MBD1373891.1"/>
    </source>
</evidence>
<feature type="transmembrane region" description="Helical" evidence="1">
    <location>
        <begin position="106"/>
        <end position="126"/>
    </location>
</feature>
<accession>A0A926RYW5</accession>
<dbReference type="Proteomes" id="UP000661691">
    <property type="component" value="Unassembled WGS sequence"/>
</dbReference>
<feature type="transmembrane region" description="Helical" evidence="1">
    <location>
        <begin position="43"/>
        <end position="62"/>
    </location>
</feature>
<organism evidence="2 3">
    <name type="scientific">Polycladospora coralii</name>
    <dbReference type="NCBI Taxonomy" id="2771432"/>
    <lineage>
        <taxon>Bacteria</taxon>
        <taxon>Bacillati</taxon>
        <taxon>Bacillota</taxon>
        <taxon>Bacilli</taxon>
        <taxon>Bacillales</taxon>
        <taxon>Thermoactinomycetaceae</taxon>
        <taxon>Polycladospora</taxon>
    </lineage>
</organism>
<feature type="non-terminal residue" evidence="2">
    <location>
        <position position="128"/>
    </location>
</feature>
<keyword evidence="3" id="KW-1185">Reference proteome</keyword>
<protein>
    <submittedName>
        <fullName evidence="2">Uncharacterized protein</fullName>
    </submittedName>
</protein>
<proteinExistence type="predicted"/>
<sequence length="128" mass="14430">MLQSIERKPNFIVRGLYKFSDFILDFAPIFSAIFSFLGRFSLVLVNLIILAGTIIFSASHSLQLLRLAGATDGLEWVAMVVWELIFIFSSIILANDFRKGNWKSGWAPWLGFLMGFLFVEVSNVMGMA</sequence>
<keyword evidence="1" id="KW-0812">Transmembrane</keyword>
<evidence type="ECO:0000313" key="3">
    <source>
        <dbReference type="Proteomes" id="UP000661691"/>
    </source>
</evidence>
<comment type="caution">
    <text evidence="2">The sequence shown here is derived from an EMBL/GenBank/DDBJ whole genome shotgun (WGS) entry which is preliminary data.</text>
</comment>
<feature type="transmembrane region" description="Helical" evidence="1">
    <location>
        <begin position="74"/>
        <end position="94"/>
    </location>
</feature>
<dbReference type="RefSeq" id="WP_191142850.1">
    <property type="nucleotide sequence ID" value="NZ_JACXAH010000043.1"/>
</dbReference>
<reference evidence="2" key="1">
    <citation type="submission" date="2020-09" db="EMBL/GenBank/DDBJ databases">
        <title>A novel bacterium of genus Hazenella, isolated from South China Sea.</title>
        <authorList>
            <person name="Huang H."/>
            <person name="Mo K."/>
            <person name="Hu Y."/>
        </authorList>
    </citation>
    <scope>NUCLEOTIDE SEQUENCE</scope>
    <source>
        <strain evidence="2">IB182357</strain>
    </source>
</reference>
<dbReference type="AlphaFoldDB" id="A0A926RYW5"/>